<dbReference type="FunFam" id="2.130.10.10:FF:000400">
    <property type="entry name" value="Elongator acetyltransferase complex subunit 2"/>
    <property type="match status" value="1"/>
</dbReference>
<dbReference type="InterPro" id="IPR020472">
    <property type="entry name" value="WD40_PAC1"/>
</dbReference>
<dbReference type="OrthoDB" id="27911at2759"/>
<dbReference type="PANTHER" id="PTHR44111:SF1">
    <property type="entry name" value="ELONGATOR COMPLEX PROTEIN 2"/>
    <property type="match status" value="1"/>
</dbReference>
<dbReference type="PROSITE" id="PS50082">
    <property type="entry name" value="WD_REPEATS_2"/>
    <property type="match status" value="4"/>
</dbReference>
<evidence type="ECO:0000256" key="6">
    <source>
        <dbReference type="ARBA" id="ARBA00022490"/>
    </source>
</evidence>
<evidence type="ECO:0000256" key="10">
    <source>
        <dbReference type="ARBA" id="ARBA00023242"/>
    </source>
</evidence>
<dbReference type="InterPro" id="IPR037289">
    <property type="entry name" value="Elp2"/>
</dbReference>
<sequence>MRYYHRDTMAAENMYLVARERLDNFRRPKHLQPIRANSSYPWMDIPETGTTPESSTSAAASSSTSIPTAFWLTQALAWGVDGLAAFGAHHSVALYYPMDSARRGVRATLQGHTNRVNCVAFLNRGHELSQKNVAIVSGSADKTARVWKKKNNNTAAGTGEDKWVCSAVLEGHTGSVVTIGAVRARSIQEQRDLFATGSGDGTIKVWERTEVDEITDKVECIQTIQVGKKYAQSIAISYLPNTSIPVMAVGSTDNRISIYVMQSKQFDKVLSLQGHDNWVRSLDFATFTKDSTNDDTKQQQRDTDGKNTSHHHTLQDGDLLLASGSQDKYIRIWRISAVAEAPEEVSAEDATATGAQAGSEAALTQDMLKSLEEMSKSGTQLSTKAHIIDVAMDTPTAETKRFSVIFEALLLGHDDWVYTINWQPATLQNGVYHQPMCLLSASTDKSMMIWRPDESTGVWVNNTQVGEVGGNTIGFYGGLFGPDGRWILAYGYNGAFHIWKNEGNEIGDKWVPQVPASGHYAPVQDLTWDPTQSYLISVSLDQTARLYSPWKHTDSLTGSAVSTWHEIARPQIHGYDAQCIAFTDKWTFVSGSDEKVLRVFDAPQTFVRSLAQLSGDETILAEESSRPVGANLPALGLSNKAVFENDISAMVEAQESEEYLSQQAFVSTGATPTSLIETMSQPPFEEHLLQHTLWPEVEKLFGHGYELMCVDGSHDHRWVASACKAHTPDQAGVRLFDARKGWKQTPNPLTSHTLTVTKVKFSHDDRFLLSISRDRLWSLFERVEDPEAADPYKLVASNKAHARILWDCSWSHDDSMFATASRDKTIKVWKSASETRETGAPWMAIATIKLPEAVTAVEFAPRLEGREGEHVLAAGLEDGRVFLFRCDAAQPETWVPVGEISRELTHVGTVNGLSWRVTKGATPQWQLASCGVDHSVRLFNITLK</sequence>
<evidence type="ECO:0000256" key="11">
    <source>
        <dbReference type="PROSITE-ProRule" id="PRU00221"/>
    </source>
</evidence>
<feature type="region of interest" description="Disordered" evidence="12">
    <location>
        <begin position="289"/>
        <end position="312"/>
    </location>
</feature>
<dbReference type="InterPro" id="IPR015943">
    <property type="entry name" value="WD40/YVTN_repeat-like_dom_sf"/>
</dbReference>
<evidence type="ECO:0000256" key="9">
    <source>
        <dbReference type="ARBA" id="ARBA00022737"/>
    </source>
</evidence>
<feature type="compositionally biased region" description="Basic and acidic residues" evidence="12">
    <location>
        <begin position="291"/>
        <end position="307"/>
    </location>
</feature>
<evidence type="ECO:0000256" key="5">
    <source>
        <dbReference type="ARBA" id="ARBA00020267"/>
    </source>
</evidence>
<feature type="repeat" description="WD" evidence="11">
    <location>
        <begin position="109"/>
        <end position="157"/>
    </location>
</feature>
<dbReference type="SMART" id="SM00320">
    <property type="entry name" value="WD40"/>
    <property type="match status" value="13"/>
</dbReference>
<dbReference type="GO" id="GO:0033588">
    <property type="term" value="C:elongator holoenzyme complex"/>
    <property type="evidence" value="ECO:0007669"/>
    <property type="project" value="InterPro"/>
</dbReference>
<keyword evidence="8" id="KW-0819">tRNA processing</keyword>
<dbReference type="GO" id="GO:0005737">
    <property type="term" value="C:cytoplasm"/>
    <property type="evidence" value="ECO:0007669"/>
    <property type="project" value="UniProtKB-SubCell"/>
</dbReference>
<dbReference type="Proteomes" id="UP000748756">
    <property type="component" value="Unassembled WGS sequence"/>
</dbReference>
<gene>
    <name evidence="13" type="primary">ELP2</name>
    <name evidence="13" type="ORF">BG015_007455</name>
</gene>
<evidence type="ECO:0000256" key="2">
    <source>
        <dbReference type="ARBA" id="ARBA00004496"/>
    </source>
</evidence>
<evidence type="ECO:0000256" key="12">
    <source>
        <dbReference type="SAM" id="MobiDB-lite"/>
    </source>
</evidence>
<dbReference type="Pfam" id="PF00400">
    <property type="entry name" value="WD40"/>
    <property type="match status" value="6"/>
</dbReference>
<dbReference type="EMBL" id="JAAAUQ010000389">
    <property type="protein sequence ID" value="KAF9150715.1"/>
    <property type="molecule type" value="Genomic_DNA"/>
</dbReference>
<organism evidence="13 14">
    <name type="scientific">Linnemannia schmuckeri</name>
    <dbReference type="NCBI Taxonomy" id="64567"/>
    <lineage>
        <taxon>Eukaryota</taxon>
        <taxon>Fungi</taxon>
        <taxon>Fungi incertae sedis</taxon>
        <taxon>Mucoromycota</taxon>
        <taxon>Mortierellomycotina</taxon>
        <taxon>Mortierellomycetes</taxon>
        <taxon>Mortierellales</taxon>
        <taxon>Mortierellaceae</taxon>
        <taxon>Linnemannia</taxon>
    </lineage>
</organism>
<dbReference type="PROSITE" id="PS50294">
    <property type="entry name" value="WD_REPEATS_REGION"/>
    <property type="match status" value="1"/>
</dbReference>
<evidence type="ECO:0000313" key="14">
    <source>
        <dbReference type="Proteomes" id="UP000748756"/>
    </source>
</evidence>
<comment type="similarity">
    <text evidence="4">Belongs to the WD repeat ELP2 family.</text>
</comment>
<comment type="subcellular location">
    <subcellularLocation>
        <location evidence="2">Cytoplasm</location>
    </subcellularLocation>
    <subcellularLocation>
        <location evidence="1">Nucleus</location>
    </subcellularLocation>
</comment>
<dbReference type="SUPFAM" id="SSF50978">
    <property type="entry name" value="WD40 repeat-like"/>
    <property type="match status" value="3"/>
</dbReference>
<proteinExistence type="inferred from homology"/>
<evidence type="ECO:0000256" key="4">
    <source>
        <dbReference type="ARBA" id="ARBA00005881"/>
    </source>
</evidence>
<dbReference type="InterPro" id="IPR036322">
    <property type="entry name" value="WD40_repeat_dom_sf"/>
</dbReference>
<keyword evidence="10" id="KW-0539">Nucleus</keyword>
<dbReference type="Gene3D" id="2.130.10.10">
    <property type="entry name" value="YVTN repeat-like/Quinoprotein amine dehydrogenase"/>
    <property type="match status" value="3"/>
</dbReference>
<evidence type="ECO:0000256" key="1">
    <source>
        <dbReference type="ARBA" id="ARBA00004123"/>
    </source>
</evidence>
<feature type="repeat" description="WD" evidence="11">
    <location>
        <begin position="798"/>
        <end position="830"/>
    </location>
</feature>
<dbReference type="InterPro" id="IPR001680">
    <property type="entry name" value="WD40_rpt"/>
</dbReference>
<evidence type="ECO:0000256" key="7">
    <source>
        <dbReference type="ARBA" id="ARBA00022574"/>
    </source>
</evidence>
<comment type="caution">
    <text evidence="13">The sequence shown here is derived from an EMBL/GenBank/DDBJ whole genome shotgun (WGS) entry which is preliminary data.</text>
</comment>
<dbReference type="PRINTS" id="PR00320">
    <property type="entry name" value="GPROTEINBRPT"/>
</dbReference>
<accession>A0A9P5VBA5</accession>
<evidence type="ECO:0000256" key="3">
    <source>
        <dbReference type="ARBA" id="ARBA00005043"/>
    </source>
</evidence>
<dbReference type="AlphaFoldDB" id="A0A9P5VBA5"/>
<dbReference type="PANTHER" id="PTHR44111">
    <property type="entry name" value="ELONGATOR COMPLEX PROTEIN 2"/>
    <property type="match status" value="1"/>
</dbReference>
<reference evidence="13" key="1">
    <citation type="journal article" date="2020" name="Fungal Divers.">
        <title>Resolving the Mortierellaceae phylogeny through synthesis of multi-gene phylogenetics and phylogenomics.</title>
        <authorList>
            <person name="Vandepol N."/>
            <person name="Liber J."/>
            <person name="Desiro A."/>
            <person name="Na H."/>
            <person name="Kennedy M."/>
            <person name="Barry K."/>
            <person name="Grigoriev I.V."/>
            <person name="Miller A.N."/>
            <person name="O'Donnell K."/>
            <person name="Stajich J.E."/>
            <person name="Bonito G."/>
        </authorList>
    </citation>
    <scope>NUCLEOTIDE SEQUENCE</scope>
    <source>
        <strain evidence="13">NRRL 6426</strain>
    </source>
</reference>
<dbReference type="GO" id="GO:0002098">
    <property type="term" value="P:tRNA wobble uridine modification"/>
    <property type="evidence" value="ECO:0007669"/>
    <property type="project" value="InterPro"/>
</dbReference>
<keyword evidence="7 11" id="KW-0853">WD repeat</keyword>
<comment type="pathway">
    <text evidence="3">tRNA modification; 5-methoxycarbonylmethyl-2-thiouridine-tRNA biosynthesis.</text>
</comment>
<keyword evidence="14" id="KW-1185">Reference proteome</keyword>
<evidence type="ECO:0000256" key="8">
    <source>
        <dbReference type="ARBA" id="ARBA00022694"/>
    </source>
</evidence>
<feature type="repeat" description="WD" evidence="11">
    <location>
        <begin position="516"/>
        <end position="548"/>
    </location>
</feature>
<name>A0A9P5VBA5_9FUNG</name>
<keyword evidence="9" id="KW-0677">Repeat</keyword>
<feature type="repeat" description="WD" evidence="11">
    <location>
        <begin position="169"/>
        <end position="207"/>
    </location>
</feature>
<evidence type="ECO:0000313" key="13">
    <source>
        <dbReference type="EMBL" id="KAF9150715.1"/>
    </source>
</evidence>
<keyword evidence="6" id="KW-0963">Cytoplasm</keyword>
<protein>
    <recommendedName>
        <fullName evidence="5">Elongator complex protein 2</fullName>
    </recommendedName>
</protein>
<dbReference type="GO" id="GO:0005634">
    <property type="term" value="C:nucleus"/>
    <property type="evidence" value="ECO:0007669"/>
    <property type="project" value="UniProtKB-SubCell"/>
</dbReference>